<name>M5EZA3_9HYPH</name>
<dbReference type="EMBL" id="CAUM01000170">
    <property type="protein sequence ID" value="CCV09280.1"/>
    <property type="molecule type" value="Genomic_DNA"/>
</dbReference>
<dbReference type="SUPFAM" id="SSF55729">
    <property type="entry name" value="Acyl-CoA N-acyltransferases (Nat)"/>
    <property type="match status" value="1"/>
</dbReference>
<keyword evidence="2" id="KW-0808">Transferase</keyword>
<dbReference type="InterPro" id="IPR000182">
    <property type="entry name" value="GNAT_dom"/>
</dbReference>
<dbReference type="STRING" id="1297569.MESS2_980002"/>
<dbReference type="InterPro" id="IPR016181">
    <property type="entry name" value="Acyl_CoA_acyltransferase"/>
</dbReference>
<evidence type="ECO:0000313" key="3">
    <source>
        <dbReference type="Proteomes" id="UP000012062"/>
    </source>
</evidence>
<dbReference type="GO" id="GO:0016747">
    <property type="term" value="F:acyltransferase activity, transferring groups other than amino-acyl groups"/>
    <property type="evidence" value="ECO:0007669"/>
    <property type="project" value="InterPro"/>
</dbReference>
<feature type="domain" description="N-acetyltransferase" evidence="1">
    <location>
        <begin position="22"/>
        <end position="166"/>
    </location>
</feature>
<evidence type="ECO:0000313" key="2">
    <source>
        <dbReference type="EMBL" id="CCV09280.1"/>
    </source>
</evidence>
<dbReference type="PANTHER" id="PTHR43792:SF1">
    <property type="entry name" value="N-ACETYLTRANSFERASE DOMAIN-CONTAINING PROTEIN"/>
    <property type="match status" value="1"/>
</dbReference>
<accession>M5EZA3</accession>
<proteinExistence type="predicted"/>
<organism evidence="2 3">
    <name type="scientific">Mesorhizobium metallidurans STM 2683</name>
    <dbReference type="NCBI Taxonomy" id="1297569"/>
    <lineage>
        <taxon>Bacteria</taxon>
        <taxon>Pseudomonadati</taxon>
        <taxon>Pseudomonadota</taxon>
        <taxon>Alphaproteobacteria</taxon>
        <taxon>Hyphomicrobiales</taxon>
        <taxon>Phyllobacteriaceae</taxon>
        <taxon>Mesorhizobium</taxon>
    </lineage>
</organism>
<dbReference type="AlphaFoldDB" id="M5EZA3"/>
<protein>
    <submittedName>
        <fullName evidence="2">Putative Acetyltransferase including N-acetylase of ribosomal protein-like protein</fullName>
    </submittedName>
</protein>
<dbReference type="Gene3D" id="3.40.630.30">
    <property type="match status" value="1"/>
</dbReference>
<dbReference type="InterPro" id="IPR051531">
    <property type="entry name" value="N-acetyltransferase"/>
</dbReference>
<evidence type="ECO:0000259" key="1">
    <source>
        <dbReference type="Pfam" id="PF13302"/>
    </source>
</evidence>
<gene>
    <name evidence="2" type="ORF">MESS2_980002</name>
</gene>
<comment type="caution">
    <text evidence="2">The sequence shown here is derived from an EMBL/GenBank/DDBJ whole genome shotgun (WGS) entry which is preliminary data.</text>
</comment>
<dbReference type="Proteomes" id="UP000012062">
    <property type="component" value="Unassembled WGS sequence"/>
</dbReference>
<dbReference type="Pfam" id="PF13302">
    <property type="entry name" value="Acetyltransf_3"/>
    <property type="match status" value="1"/>
</dbReference>
<dbReference type="PANTHER" id="PTHR43792">
    <property type="entry name" value="GNAT FAMILY, PUTATIVE (AFU_ORTHOLOGUE AFUA_3G00765)-RELATED-RELATED"/>
    <property type="match status" value="1"/>
</dbReference>
<keyword evidence="3" id="KW-1185">Reference proteome</keyword>
<sequence length="203" mass="22627">MVPLFDKCLEKDLFMHILETTRLILRPPSHGDELLLHGLHSDPFVANAIGDGACPTREQSKAALLRFMNDWQHNGFGFWMVFVKSEGRSKFAGYCGLACSGQNLPEDPNNVELVYCVHLAASGKGIAPEAGRAAIRFAFEYLALEQVTAFIRRTNTRSLRAAPKVGLCYIRDRIYNNMMMGYFEAAPVTVVKTEVLRVSPCAK</sequence>
<dbReference type="eggNOG" id="COG1670">
    <property type="taxonomic scope" value="Bacteria"/>
</dbReference>
<reference evidence="2 3" key="1">
    <citation type="submission" date="2013-02" db="EMBL/GenBank/DDBJ databases">
        <authorList>
            <person name="Genoscope - CEA"/>
        </authorList>
    </citation>
    <scope>NUCLEOTIDE SEQUENCE [LARGE SCALE GENOMIC DNA]</scope>
    <source>
        <strain evidence="2 3">STM 2683</strain>
    </source>
</reference>